<sequence>MTITRVRRQPGPIFILALVALVALVIGLSTQTAAAAEGTLEPVESAPDARLAALCRVWGAVEHFHPALPSSALDWDAALVETAPRVMEARSPEALSDALQAMLGRLGDPVTRVVQQQAPSSPAPGGRATPLFRQVGDVLVVDLDRRFGNYQELYLAVSSLGPELAKARRVIVDLRARGGDEANWMDQALGFLTSTLPSEPVTGPGERYPQHSGYRIQFGATSGGYGTTMDLKLAEGFTSAPGAPKRSIAFLVNGRTPLVPLLLAMVGSSSRTYLVAQGALDESSAVKTMEEPLAGGHRAIVRTSELVFPEGSQGLRADVTVPASADEGEQGPAFQAALKLVRAGKAKTPVRQASRRTGLPTWRAEETYADQEYPAPGLRTLAVCRFWNVMRYFHPDPKALGDWDAVLPEFLRKTREAADARAYALALYELSARVHDGHIFLAERGTVFRTLGEATAPVLPRYVEGRPLVTELFDATVAREAGLSVGDELLTVDGQPVEERAAFLRRHLAASTPAALSLKVGEMLLAGPEGSHVSLKVRSAEGKQKELKLPRSRAFLAPFRQPSAEGEPYRKLDGNLGYVDLRLLRVEQIDPMFEALKGTRGIIFDMRGQPQSTAWELAPRLNVKGAEHAAVVARPLVSSGQRQELRFSDTEISRAGPPRYTGRTVMLVDERASSQAEYTAMMLQATAGTRLVGTPTAGAVGDTTNVCLPGAICVLFTGQLLHYPDGRPVQGKGVIPDVEARPTIRGLQAGRDEVLERALSMLRE</sequence>
<dbReference type="Pfam" id="PF03572">
    <property type="entry name" value="Peptidase_S41"/>
    <property type="match status" value="1"/>
</dbReference>
<feature type="chain" id="PRO_5046920533" description="Tail specific protease domain-containing protein" evidence="1">
    <location>
        <begin position="36"/>
        <end position="764"/>
    </location>
</feature>
<evidence type="ECO:0000256" key="1">
    <source>
        <dbReference type="SAM" id="SignalP"/>
    </source>
</evidence>
<gene>
    <name evidence="3" type="ORF">F0U60_08050</name>
</gene>
<accession>A0ABY9WLB9</accession>
<evidence type="ECO:0000259" key="2">
    <source>
        <dbReference type="SMART" id="SM00245"/>
    </source>
</evidence>
<name>A0ABY9WLB9_9BACT</name>
<dbReference type="InterPro" id="IPR029045">
    <property type="entry name" value="ClpP/crotonase-like_dom_sf"/>
</dbReference>
<reference evidence="3 4" key="1">
    <citation type="submission" date="2019-08" db="EMBL/GenBank/DDBJ databases">
        <title>Archangium and Cystobacter genomes.</title>
        <authorList>
            <person name="Chen I.-C.K."/>
            <person name="Wielgoss S."/>
        </authorList>
    </citation>
    <scope>NUCLEOTIDE SEQUENCE [LARGE SCALE GENOMIC DNA]</scope>
    <source>
        <strain evidence="3 4">Cbm 6</strain>
    </source>
</reference>
<dbReference type="InterPro" id="IPR036034">
    <property type="entry name" value="PDZ_sf"/>
</dbReference>
<dbReference type="Gene3D" id="2.30.42.10">
    <property type="match status" value="1"/>
</dbReference>
<dbReference type="SUPFAM" id="SSF52096">
    <property type="entry name" value="ClpP/crotonase"/>
    <property type="match status" value="1"/>
</dbReference>
<feature type="signal peptide" evidence="1">
    <location>
        <begin position="1"/>
        <end position="35"/>
    </location>
</feature>
<dbReference type="EMBL" id="CP043494">
    <property type="protein sequence ID" value="WNG44053.1"/>
    <property type="molecule type" value="Genomic_DNA"/>
</dbReference>
<keyword evidence="4" id="KW-1185">Reference proteome</keyword>
<dbReference type="PANTHER" id="PTHR32060">
    <property type="entry name" value="TAIL-SPECIFIC PROTEASE"/>
    <property type="match status" value="1"/>
</dbReference>
<keyword evidence="1" id="KW-0732">Signal</keyword>
<organism evidence="3 4">
    <name type="scientific">Archangium minus</name>
    <dbReference type="NCBI Taxonomy" id="83450"/>
    <lineage>
        <taxon>Bacteria</taxon>
        <taxon>Pseudomonadati</taxon>
        <taxon>Myxococcota</taxon>
        <taxon>Myxococcia</taxon>
        <taxon>Myxococcales</taxon>
        <taxon>Cystobacterineae</taxon>
        <taxon>Archangiaceae</taxon>
        <taxon>Archangium</taxon>
    </lineage>
</organism>
<dbReference type="Gene3D" id="3.30.750.44">
    <property type="match status" value="1"/>
</dbReference>
<protein>
    <recommendedName>
        <fullName evidence="2">Tail specific protease domain-containing protein</fullName>
    </recommendedName>
</protein>
<evidence type="ECO:0000313" key="4">
    <source>
        <dbReference type="Proteomes" id="UP001611383"/>
    </source>
</evidence>
<dbReference type="Gene3D" id="3.90.226.10">
    <property type="entry name" value="2-enoyl-CoA Hydratase, Chain A, domain 1"/>
    <property type="match status" value="1"/>
</dbReference>
<dbReference type="PANTHER" id="PTHR32060:SF30">
    <property type="entry name" value="CARBOXY-TERMINAL PROCESSING PROTEASE CTPA"/>
    <property type="match status" value="1"/>
</dbReference>
<dbReference type="SUPFAM" id="SSF50156">
    <property type="entry name" value="PDZ domain-like"/>
    <property type="match status" value="1"/>
</dbReference>
<dbReference type="InterPro" id="IPR005151">
    <property type="entry name" value="Tail-specific_protease"/>
</dbReference>
<dbReference type="SMART" id="SM00245">
    <property type="entry name" value="TSPc"/>
    <property type="match status" value="1"/>
</dbReference>
<feature type="domain" description="Tail specific protease" evidence="2">
    <location>
        <begin position="542"/>
        <end position="741"/>
    </location>
</feature>
<dbReference type="Proteomes" id="UP001611383">
    <property type="component" value="Chromosome"/>
</dbReference>
<dbReference type="RefSeq" id="WP_395816118.1">
    <property type="nucleotide sequence ID" value="NZ_CP043494.1"/>
</dbReference>
<evidence type="ECO:0000313" key="3">
    <source>
        <dbReference type="EMBL" id="WNG44053.1"/>
    </source>
</evidence>
<proteinExistence type="predicted"/>